<dbReference type="InterPro" id="IPR021457">
    <property type="entry name" value="DUF3108"/>
</dbReference>
<dbReference type="RefSeq" id="WP_073177167.1">
    <property type="nucleotide sequence ID" value="NZ_FQYI01000001.1"/>
</dbReference>
<accession>A0A1M5ZXU2</accession>
<name>A0A1M5ZXU2_9FLAO</name>
<keyword evidence="3" id="KW-1185">Reference proteome</keyword>
<feature type="chain" id="PRO_5013223286" description="DUF3108 domain-containing protein" evidence="1">
    <location>
        <begin position="19"/>
        <end position="256"/>
    </location>
</feature>
<evidence type="ECO:0000256" key="1">
    <source>
        <dbReference type="SAM" id="SignalP"/>
    </source>
</evidence>
<proteinExistence type="predicted"/>
<dbReference type="OrthoDB" id="9808473at2"/>
<evidence type="ECO:0000313" key="2">
    <source>
        <dbReference type="EMBL" id="SHI29071.1"/>
    </source>
</evidence>
<dbReference type="EMBL" id="FQYI01000001">
    <property type="protein sequence ID" value="SHI29071.1"/>
    <property type="molecule type" value="Genomic_DNA"/>
</dbReference>
<reference evidence="2 3" key="1">
    <citation type="submission" date="2016-11" db="EMBL/GenBank/DDBJ databases">
        <authorList>
            <person name="Jaros S."/>
            <person name="Januszkiewicz K."/>
            <person name="Wedrychowicz H."/>
        </authorList>
    </citation>
    <scope>NUCLEOTIDE SEQUENCE [LARGE SCALE GENOMIC DNA]</scope>
    <source>
        <strain evidence="2 3">DSM 25479</strain>
    </source>
</reference>
<sequence length="256" mass="28721">MKRIIYFFSLFLFLAANAQPSNVSTNERLHFRVHYGPINAGTATLTTQAVRYQGQPHLYVRGVGKTTGAVKGLFKVEDYYESYINQNTGLPSYYVRNVREGGYTQHLTAAFNHQSNTLILKDKKNPANPDRAIKFPAGMQDMLSAFYYLRGLPASQLTVGSVHNVNVWIDDEMFPFQLKVAAVENLKTRFGSISALKILPVVKSGQVFKSKESVIMWVSNDANHIPLAIKADLVVGSIRADIESFSNVKYPLYFTK</sequence>
<evidence type="ECO:0000313" key="3">
    <source>
        <dbReference type="Proteomes" id="UP000184335"/>
    </source>
</evidence>
<gene>
    <name evidence="2" type="ORF">SAMN05443429_10131</name>
</gene>
<dbReference type="Proteomes" id="UP000184335">
    <property type="component" value="Unassembled WGS sequence"/>
</dbReference>
<evidence type="ECO:0008006" key="4">
    <source>
        <dbReference type="Google" id="ProtNLM"/>
    </source>
</evidence>
<feature type="signal peptide" evidence="1">
    <location>
        <begin position="1"/>
        <end position="18"/>
    </location>
</feature>
<protein>
    <recommendedName>
        <fullName evidence="4">DUF3108 domain-containing protein</fullName>
    </recommendedName>
</protein>
<dbReference type="STRING" id="1118202.SAMN05443429_10131"/>
<keyword evidence="1" id="KW-0732">Signal</keyword>
<dbReference type="AlphaFoldDB" id="A0A1M5ZXU2"/>
<dbReference type="Pfam" id="PF11306">
    <property type="entry name" value="DUF3108"/>
    <property type="match status" value="1"/>
</dbReference>
<organism evidence="2 3">
    <name type="scientific">Cruoricaptor ignavus</name>
    <dbReference type="NCBI Taxonomy" id="1118202"/>
    <lineage>
        <taxon>Bacteria</taxon>
        <taxon>Pseudomonadati</taxon>
        <taxon>Bacteroidota</taxon>
        <taxon>Flavobacteriia</taxon>
        <taxon>Flavobacteriales</taxon>
        <taxon>Weeksellaceae</taxon>
        <taxon>Cruoricaptor</taxon>
    </lineage>
</organism>